<accession>A0A1N7AZJ8</accession>
<gene>
    <name evidence="3" type="ORF">B1B05_15505</name>
    <name evidence="4" type="ORF">SAMN05443094_10892</name>
</gene>
<evidence type="ECO:0000313" key="3">
    <source>
        <dbReference type="EMBL" id="OXS75136.1"/>
    </source>
</evidence>
<dbReference type="EMBL" id="FTLX01000008">
    <property type="protein sequence ID" value="SIR44452.1"/>
    <property type="molecule type" value="Genomic_DNA"/>
</dbReference>
<reference evidence="3" key="3">
    <citation type="submission" date="2017-03" db="EMBL/GenBank/DDBJ databases">
        <authorList>
            <person name="Dastager S.G."/>
            <person name="Neurgaonkar P.S."/>
            <person name="Dharne M.S."/>
        </authorList>
    </citation>
    <scope>NUCLEOTIDE SEQUENCE</scope>
    <source>
        <strain evidence="3">DSM 25145</strain>
    </source>
</reference>
<dbReference type="Proteomes" id="UP000215545">
    <property type="component" value="Unassembled WGS sequence"/>
</dbReference>
<reference evidence="4 5" key="1">
    <citation type="submission" date="2017-01" db="EMBL/GenBank/DDBJ databases">
        <authorList>
            <person name="Mah S.A."/>
            <person name="Swanson W.J."/>
            <person name="Moy G.W."/>
            <person name="Vacquier V.D."/>
        </authorList>
    </citation>
    <scope>NUCLEOTIDE SEQUENCE [LARGE SCALE GENOMIC DNA]</scope>
    <source>
        <strain evidence="4 5">NIO-1016</strain>
    </source>
</reference>
<evidence type="ECO:0000313" key="5">
    <source>
        <dbReference type="Proteomes" id="UP000186385"/>
    </source>
</evidence>
<evidence type="ECO:0000256" key="1">
    <source>
        <dbReference type="SAM" id="SignalP"/>
    </source>
</evidence>
<keyword evidence="1" id="KW-0732">Signal</keyword>
<dbReference type="InterPro" id="IPR032693">
    <property type="entry name" value="YtkA-like_dom"/>
</dbReference>
<dbReference type="OrthoDB" id="2679563at2"/>
<proteinExistence type="predicted"/>
<feature type="domain" description="YtkA-like" evidence="2">
    <location>
        <begin position="29"/>
        <end position="111"/>
    </location>
</feature>
<feature type="signal peptide" evidence="1">
    <location>
        <begin position="1"/>
        <end position="18"/>
    </location>
</feature>
<reference evidence="6" key="2">
    <citation type="submission" date="2017-03" db="EMBL/GenBank/DDBJ databases">
        <title>Bacillus sp. V-88(T) DSM27956, whole genome shotgun sequencing project.</title>
        <authorList>
            <person name="Dastager S.G."/>
            <person name="Neurgaonkar P.S."/>
            <person name="Dharne M.S."/>
        </authorList>
    </citation>
    <scope>NUCLEOTIDE SEQUENCE [LARGE SCALE GENOMIC DNA]</scope>
    <source>
        <strain evidence="6">DSM 25145</strain>
    </source>
</reference>
<dbReference type="STRING" id="1017273.SAMN05443094_10892"/>
<evidence type="ECO:0000259" key="2">
    <source>
        <dbReference type="Pfam" id="PF13115"/>
    </source>
</evidence>
<name>A0A1N7AZJ8_9BACI</name>
<dbReference type="PROSITE" id="PS51257">
    <property type="entry name" value="PROKAR_LIPOPROTEIN"/>
    <property type="match status" value="1"/>
</dbReference>
<protein>
    <submittedName>
        <fullName evidence="4">YtkA-like</fullName>
    </submittedName>
</protein>
<organism evidence="4 5">
    <name type="scientific">Domibacillus enclensis</name>
    <dbReference type="NCBI Taxonomy" id="1017273"/>
    <lineage>
        <taxon>Bacteria</taxon>
        <taxon>Bacillati</taxon>
        <taxon>Bacillota</taxon>
        <taxon>Bacilli</taxon>
        <taxon>Bacillales</taxon>
        <taxon>Bacillaceae</taxon>
        <taxon>Domibacillus</taxon>
    </lineage>
</organism>
<dbReference type="Pfam" id="PF13115">
    <property type="entry name" value="YtkA"/>
    <property type="match status" value="1"/>
</dbReference>
<feature type="chain" id="PRO_5039286840" evidence="1">
    <location>
        <begin position="19"/>
        <end position="150"/>
    </location>
</feature>
<sequence length="150" mass="16486">MRKQSIWFILLLAGALLAACSQKETAKKVPTPVQAEISVPDQVDVNEEVLISTTITQDGTPVDDADEVKYEVWKEGSKEESEMIEAASEGDGVYTMKKTFGEEAVYTIQVHVTARSMHTMPKSSIAVGNAVIPAESEKQEMNHDMEGMDH</sequence>
<dbReference type="RefSeq" id="WP_045850602.1">
    <property type="nucleotide sequence ID" value="NZ_FTLX01000008.1"/>
</dbReference>
<dbReference type="EMBL" id="MWSK01000008">
    <property type="protein sequence ID" value="OXS75136.1"/>
    <property type="molecule type" value="Genomic_DNA"/>
</dbReference>
<evidence type="ECO:0000313" key="6">
    <source>
        <dbReference type="Proteomes" id="UP000215545"/>
    </source>
</evidence>
<keyword evidence="6" id="KW-1185">Reference proteome</keyword>
<dbReference type="Proteomes" id="UP000186385">
    <property type="component" value="Unassembled WGS sequence"/>
</dbReference>
<evidence type="ECO:0000313" key="4">
    <source>
        <dbReference type="EMBL" id="SIR44452.1"/>
    </source>
</evidence>
<dbReference type="AlphaFoldDB" id="A0A1N7AZJ8"/>